<feature type="region of interest" description="Disordered" evidence="1">
    <location>
        <begin position="152"/>
        <end position="222"/>
    </location>
</feature>
<evidence type="ECO:0000313" key="3">
    <source>
        <dbReference type="EMBL" id="CAJ1377363.1"/>
    </source>
</evidence>
<proteinExistence type="predicted"/>
<dbReference type="PANTHER" id="PTHR15881:SF2">
    <property type="entry name" value="MARGINAL ZONE B- AND B1-CELL-SPECIFIC PROTEIN"/>
    <property type="match status" value="1"/>
</dbReference>
<comment type="caution">
    <text evidence="3">The sequence shown here is derived from an EMBL/GenBank/DDBJ whole genome shotgun (WGS) entry which is preliminary data.</text>
</comment>
<dbReference type="Proteomes" id="UP001178507">
    <property type="component" value="Unassembled WGS sequence"/>
</dbReference>
<feature type="signal peptide" evidence="2">
    <location>
        <begin position="1"/>
        <end position="16"/>
    </location>
</feature>
<gene>
    <name evidence="3" type="ORF">EVOR1521_LOCUS6181</name>
</gene>
<dbReference type="PANTHER" id="PTHR15881">
    <property type="entry name" value="MARGINAL ZONE B- AND B1-CELL-SPECIFIC PROTEIN"/>
    <property type="match status" value="1"/>
</dbReference>
<dbReference type="EMBL" id="CAUJNA010000457">
    <property type="protein sequence ID" value="CAJ1377363.1"/>
    <property type="molecule type" value="Genomic_DNA"/>
</dbReference>
<reference evidence="3" key="1">
    <citation type="submission" date="2023-08" db="EMBL/GenBank/DDBJ databases">
        <authorList>
            <person name="Chen Y."/>
            <person name="Shah S."/>
            <person name="Dougan E. K."/>
            <person name="Thang M."/>
            <person name="Chan C."/>
        </authorList>
    </citation>
    <scope>NUCLEOTIDE SEQUENCE</scope>
</reference>
<keyword evidence="4" id="KW-1185">Reference proteome</keyword>
<dbReference type="AlphaFoldDB" id="A0AA36HXU7"/>
<feature type="compositionally biased region" description="Polar residues" evidence="1">
    <location>
        <begin position="207"/>
        <end position="216"/>
    </location>
</feature>
<name>A0AA36HXU7_9DINO</name>
<dbReference type="InterPro" id="IPR052682">
    <property type="entry name" value="MZB1"/>
</dbReference>
<organism evidence="3 4">
    <name type="scientific">Effrenium voratum</name>
    <dbReference type="NCBI Taxonomy" id="2562239"/>
    <lineage>
        <taxon>Eukaryota</taxon>
        <taxon>Sar</taxon>
        <taxon>Alveolata</taxon>
        <taxon>Dinophyceae</taxon>
        <taxon>Suessiales</taxon>
        <taxon>Symbiodiniaceae</taxon>
        <taxon>Effrenium</taxon>
    </lineage>
</organism>
<evidence type="ECO:0000313" key="4">
    <source>
        <dbReference type="Proteomes" id="UP001178507"/>
    </source>
</evidence>
<accession>A0AA36HXU7</accession>
<dbReference type="GO" id="GO:0034663">
    <property type="term" value="C:endoplasmic reticulum chaperone complex"/>
    <property type="evidence" value="ECO:0007669"/>
    <property type="project" value="TreeGrafter"/>
</dbReference>
<protein>
    <submittedName>
        <fullName evidence="3">Uncharacterized protein</fullName>
    </submittedName>
</protein>
<evidence type="ECO:0000256" key="2">
    <source>
        <dbReference type="SAM" id="SignalP"/>
    </source>
</evidence>
<sequence>MPRYFALLLIFTVSHAQDDDFEWFRCDACSAAFFKINRTLVEKQLLRRASVASYEFLEIVDEVCETMFTKHEYGVKQHEGKKYLFGPGVTDHIPGQGFGQMGMGDYDKRMASYCKMFVEEFGEEKLQQLFWEQRQINHTQLCFEECQTSASGTGAQSKTQRRPRTRSSAVEEKPKPKPKKPTAKPAEPIGSSANLEKAGRRKEASGFPSQRLNFSTHGADPSRRWRCCPSSAPVSCGTWGRLCWQSLLPEQLQEPSFEPAGTPETFSRGEAHRCHEDVEVCHDRAAAGPATGSARALHEARTFQ</sequence>
<keyword evidence="2" id="KW-0732">Signal</keyword>
<evidence type="ECO:0000256" key="1">
    <source>
        <dbReference type="SAM" id="MobiDB-lite"/>
    </source>
</evidence>
<dbReference type="GO" id="GO:0005576">
    <property type="term" value="C:extracellular region"/>
    <property type="evidence" value="ECO:0007669"/>
    <property type="project" value="TreeGrafter"/>
</dbReference>
<feature type="chain" id="PRO_5041200706" evidence="2">
    <location>
        <begin position="17"/>
        <end position="304"/>
    </location>
</feature>